<protein>
    <submittedName>
        <fullName evidence="2">Uncharacterized protein</fullName>
    </submittedName>
</protein>
<evidence type="ECO:0000313" key="2">
    <source>
        <dbReference type="EMBL" id="SVA71360.1"/>
    </source>
</evidence>
<dbReference type="PROSITE" id="PS51257">
    <property type="entry name" value="PROKAR_LIPOPROTEIN"/>
    <property type="match status" value="1"/>
</dbReference>
<dbReference type="AlphaFoldDB" id="A0A381Y3B8"/>
<dbReference type="EMBL" id="UINC01017267">
    <property type="protein sequence ID" value="SVA71360.1"/>
    <property type="molecule type" value="Genomic_DNA"/>
</dbReference>
<accession>A0A381Y3B8</accession>
<reference evidence="2" key="1">
    <citation type="submission" date="2018-05" db="EMBL/GenBank/DDBJ databases">
        <authorList>
            <person name="Lanie J.A."/>
            <person name="Ng W.-L."/>
            <person name="Kazmierczak K.M."/>
            <person name="Andrzejewski T.M."/>
            <person name="Davidsen T.M."/>
            <person name="Wayne K.J."/>
            <person name="Tettelin H."/>
            <person name="Glass J.I."/>
            <person name="Rusch D."/>
            <person name="Podicherti R."/>
            <person name="Tsui H.-C.T."/>
            <person name="Winkler M.E."/>
        </authorList>
    </citation>
    <scope>NUCLEOTIDE SEQUENCE</scope>
</reference>
<sequence length="102" mass="10739">MQGARRPIAGRFVGRAIVVLFALTAGGCTDAGEEAGKQPGPTSTTSLVETRPTVPNESAPDWVGAVVNLHDLAAGDCFNQYSWSNDERVIEIDTKVDCAGPH</sequence>
<feature type="compositionally biased region" description="Polar residues" evidence="1">
    <location>
        <begin position="40"/>
        <end position="56"/>
    </location>
</feature>
<feature type="non-terminal residue" evidence="2">
    <location>
        <position position="102"/>
    </location>
</feature>
<gene>
    <name evidence="2" type="ORF">METZ01_LOCUS124214</name>
</gene>
<name>A0A381Y3B8_9ZZZZ</name>
<organism evidence="2">
    <name type="scientific">marine metagenome</name>
    <dbReference type="NCBI Taxonomy" id="408172"/>
    <lineage>
        <taxon>unclassified sequences</taxon>
        <taxon>metagenomes</taxon>
        <taxon>ecological metagenomes</taxon>
    </lineage>
</organism>
<proteinExistence type="predicted"/>
<evidence type="ECO:0000256" key="1">
    <source>
        <dbReference type="SAM" id="MobiDB-lite"/>
    </source>
</evidence>
<feature type="region of interest" description="Disordered" evidence="1">
    <location>
        <begin position="30"/>
        <end position="59"/>
    </location>
</feature>